<protein>
    <submittedName>
        <fullName evidence="1">Uncharacterized protein</fullName>
    </submittedName>
</protein>
<dbReference type="AlphaFoldDB" id="T2JWQ4"/>
<sequence>MFDLTDFDFLLGGGGCLASTGVWVGVSVFEGSGFRLGKTSGWDKVP</sequence>
<comment type="caution">
    <text evidence="1">The sequence shown here is derived from an EMBL/GenBank/DDBJ whole genome shotgun (WGS) entry which is preliminary data.</text>
</comment>
<reference evidence="1 2" key="1">
    <citation type="submission" date="2013-01" db="EMBL/GenBank/DDBJ databases">
        <authorList>
            <person name="Bench S."/>
        </authorList>
    </citation>
    <scope>NUCLEOTIDE SEQUENCE [LARGE SCALE GENOMIC DNA]</scope>
    <source>
        <strain evidence="1 2">WH 0402</strain>
    </source>
</reference>
<evidence type="ECO:0000313" key="1">
    <source>
        <dbReference type="EMBL" id="CCQ70243.1"/>
    </source>
</evidence>
<name>T2JWQ4_CROWT</name>
<dbReference type="EMBL" id="CAQN01001144">
    <property type="protein sequence ID" value="CCQ70243.1"/>
    <property type="molecule type" value="Genomic_DNA"/>
</dbReference>
<evidence type="ECO:0000313" key="2">
    <source>
        <dbReference type="Proteomes" id="UP000018130"/>
    </source>
</evidence>
<gene>
    <name evidence="1" type="ORF">CWATWH0402_525</name>
</gene>
<dbReference type="Proteomes" id="UP000018130">
    <property type="component" value="Unassembled WGS sequence"/>
</dbReference>
<accession>T2JWQ4</accession>
<organism evidence="1 2">
    <name type="scientific">Crocosphaera watsonii WH 0402</name>
    <dbReference type="NCBI Taxonomy" id="1284629"/>
    <lineage>
        <taxon>Bacteria</taxon>
        <taxon>Bacillati</taxon>
        <taxon>Cyanobacteriota</taxon>
        <taxon>Cyanophyceae</taxon>
        <taxon>Oscillatoriophycideae</taxon>
        <taxon>Chroococcales</taxon>
        <taxon>Aphanothecaceae</taxon>
        <taxon>Crocosphaera</taxon>
    </lineage>
</organism>
<reference evidence="1 2" key="2">
    <citation type="submission" date="2013-09" db="EMBL/GenBank/DDBJ databases">
        <title>Whole genome comparison of six Crocosphaera watsonii strains with differing phenotypes.</title>
        <authorList>
            <person name="Bench S.R."/>
            <person name="Heller P."/>
            <person name="Frank I."/>
            <person name="Arciniega M."/>
            <person name="Shilova I.N."/>
            <person name="Zehr J.P."/>
        </authorList>
    </citation>
    <scope>NUCLEOTIDE SEQUENCE [LARGE SCALE GENOMIC DNA]</scope>
    <source>
        <strain evidence="1 2">WH 0402</strain>
    </source>
</reference>
<proteinExistence type="predicted"/>